<dbReference type="KEGG" id="pmes:FX988_03352"/>
<keyword evidence="10" id="KW-1133">Transmembrane helix</keyword>
<comment type="subcellular location">
    <subcellularLocation>
        <location evidence="2">Cell membrane</location>
        <topology evidence="2">Multi-pass membrane protein</topology>
    </subcellularLocation>
</comment>
<dbReference type="PRINTS" id="PR00344">
    <property type="entry name" value="BCTRLSENSOR"/>
</dbReference>
<dbReference type="CDD" id="cd00082">
    <property type="entry name" value="HisKA"/>
    <property type="match status" value="1"/>
</dbReference>
<dbReference type="InterPro" id="IPR004358">
    <property type="entry name" value="Sig_transdc_His_kin-like_C"/>
</dbReference>
<dbReference type="GO" id="GO:0000155">
    <property type="term" value="F:phosphorelay sensor kinase activity"/>
    <property type="evidence" value="ECO:0007669"/>
    <property type="project" value="InterPro"/>
</dbReference>
<comment type="catalytic activity">
    <reaction evidence="1">
        <text>ATP + protein L-histidine = ADP + protein N-phospho-L-histidine.</text>
        <dbReference type="EC" id="2.7.13.3"/>
    </reaction>
</comment>
<protein>
    <recommendedName>
        <fullName evidence="3">histidine kinase</fullName>
        <ecNumber evidence="3">2.7.13.3</ecNumber>
    </recommendedName>
</protein>
<dbReference type="PANTHER" id="PTHR44936">
    <property type="entry name" value="SENSOR PROTEIN CREC"/>
    <property type="match status" value="1"/>
</dbReference>
<keyword evidence="4" id="KW-1003">Cell membrane</keyword>
<dbReference type="Proteomes" id="UP000464524">
    <property type="component" value="Chromosome"/>
</dbReference>
<dbReference type="SUPFAM" id="SSF47384">
    <property type="entry name" value="Homodimeric domain of signal transducing histidine kinase"/>
    <property type="match status" value="1"/>
</dbReference>
<dbReference type="SMART" id="SM00387">
    <property type="entry name" value="HATPase_c"/>
    <property type="match status" value="1"/>
</dbReference>
<evidence type="ECO:0000256" key="8">
    <source>
        <dbReference type="ARBA" id="ARBA00022777"/>
    </source>
</evidence>
<evidence type="ECO:0000256" key="5">
    <source>
        <dbReference type="ARBA" id="ARBA00022553"/>
    </source>
</evidence>
<dbReference type="GO" id="GO:0005886">
    <property type="term" value="C:plasma membrane"/>
    <property type="evidence" value="ECO:0007669"/>
    <property type="project" value="UniProtKB-SubCell"/>
</dbReference>
<keyword evidence="7" id="KW-0547">Nucleotide-binding</keyword>
<dbReference type="OrthoDB" id="9804645at2"/>
<evidence type="ECO:0000313" key="12">
    <source>
        <dbReference type="EMBL" id="QHJ13094.1"/>
    </source>
</evidence>
<evidence type="ECO:0000256" key="1">
    <source>
        <dbReference type="ARBA" id="ARBA00000085"/>
    </source>
</evidence>
<proteinExistence type="predicted"/>
<evidence type="ECO:0000313" key="13">
    <source>
        <dbReference type="Proteomes" id="UP000464524"/>
    </source>
</evidence>
<dbReference type="InterPro" id="IPR003661">
    <property type="entry name" value="HisK_dim/P_dom"/>
</dbReference>
<evidence type="ECO:0000256" key="2">
    <source>
        <dbReference type="ARBA" id="ARBA00004651"/>
    </source>
</evidence>
<dbReference type="InterPro" id="IPR050980">
    <property type="entry name" value="2C_sensor_his_kinase"/>
</dbReference>
<organism evidence="12 13">
    <name type="scientific">Paraglaciecola mesophila</name>
    <dbReference type="NCBI Taxonomy" id="197222"/>
    <lineage>
        <taxon>Bacteria</taxon>
        <taxon>Pseudomonadati</taxon>
        <taxon>Pseudomonadota</taxon>
        <taxon>Gammaproteobacteria</taxon>
        <taxon>Alteromonadales</taxon>
        <taxon>Alteromonadaceae</taxon>
        <taxon>Paraglaciecola</taxon>
    </lineage>
</organism>
<reference evidence="12 13" key="1">
    <citation type="submission" date="2019-12" db="EMBL/GenBank/DDBJ databases">
        <title>Genome sequencing and assembly of endphytes of Porphyra tenera.</title>
        <authorList>
            <person name="Park J.M."/>
            <person name="Shin R."/>
            <person name="Jo S.H."/>
        </authorList>
    </citation>
    <scope>NUCLEOTIDE SEQUENCE [LARGE SCALE GENOMIC DNA]</scope>
    <source>
        <strain evidence="12 13">GPM4</strain>
    </source>
</reference>
<evidence type="ECO:0000256" key="9">
    <source>
        <dbReference type="ARBA" id="ARBA00022840"/>
    </source>
</evidence>
<sequence>MARLFISLYLFIVLAMIGLSAGLERAFSPEPQGPSGHVKTIMALFDSAINTHSDPLQLAKNIQLPYRIIPYASIGWSEQSAAQLKENKSVLLFDEAIGEQLYIPLSNSDLLEIDITRTQDNGRTFALYSGIFFLLLGGLIALWIWPLWRDLSELKRSVSHVQDDGSLADNHISHTSLIAPIAQALNNMSVKVKSLLQSQRELSGAVAHEFRTPLARLKFALEARPSVDSTQWHAMTLDVEELERLVQEMLDYSGSDVLYPELNLAEIPLKALTTQVVQQLREPYLAPFDVSIDGEDHILLADDHFVQRALENLLINASRYANTCICVTIYHEQHDVVLSVEDDGPGIDKAVQERIFDAFYRPDEGRTRASGGAGLGLAIVRRIQQWHEGDCAVQDSSLGGAKFILRYPRRNT</sequence>
<dbReference type="InterPro" id="IPR005467">
    <property type="entry name" value="His_kinase_dom"/>
</dbReference>
<name>A0A857JRB0_9ALTE</name>
<dbReference type="EMBL" id="CP047656">
    <property type="protein sequence ID" value="QHJ13094.1"/>
    <property type="molecule type" value="Genomic_DNA"/>
</dbReference>
<keyword evidence="6 12" id="KW-0808">Transferase</keyword>
<dbReference type="PROSITE" id="PS50109">
    <property type="entry name" value="HIS_KIN"/>
    <property type="match status" value="1"/>
</dbReference>
<dbReference type="Gene3D" id="3.30.565.10">
    <property type="entry name" value="Histidine kinase-like ATPase, C-terminal domain"/>
    <property type="match status" value="1"/>
</dbReference>
<feature type="transmembrane region" description="Helical" evidence="10">
    <location>
        <begin position="125"/>
        <end position="148"/>
    </location>
</feature>
<dbReference type="SMART" id="SM00388">
    <property type="entry name" value="HisKA"/>
    <property type="match status" value="1"/>
</dbReference>
<keyword evidence="8" id="KW-0418">Kinase</keyword>
<keyword evidence="10" id="KW-0812">Transmembrane</keyword>
<keyword evidence="9" id="KW-0067">ATP-binding</keyword>
<dbReference type="Pfam" id="PF00512">
    <property type="entry name" value="HisKA"/>
    <property type="match status" value="1"/>
</dbReference>
<dbReference type="InterPro" id="IPR003594">
    <property type="entry name" value="HATPase_dom"/>
</dbReference>
<evidence type="ECO:0000256" key="6">
    <source>
        <dbReference type="ARBA" id="ARBA00022679"/>
    </source>
</evidence>
<accession>A0A857JRB0</accession>
<feature type="domain" description="Histidine kinase" evidence="11">
    <location>
        <begin position="205"/>
        <end position="411"/>
    </location>
</feature>
<dbReference type="GO" id="GO:0005524">
    <property type="term" value="F:ATP binding"/>
    <property type="evidence" value="ECO:0007669"/>
    <property type="project" value="UniProtKB-KW"/>
</dbReference>
<keyword evidence="5" id="KW-0597">Phosphoprotein</keyword>
<keyword evidence="10" id="KW-0472">Membrane</keyword>
<evidence type="ECO:0000256" key="4">
    <source>
        <dbReference type="ARBA" id="ARBA00022475"/>
    </source>
</evidence>
<dbReference type="PANTHER" id="PTHR44936:SF10">
    <property type="entry name" value="SENSOR PROTEIN RSTB"/>
    <property type="match status" value="1"/>
</dbReference>
<dbReference type="InterPro" id="IPR036097">
    <property type="entry name" value="HisK_dim/P_sf"/>
</dbReference>
<evidence type="ECO:0000256" key="10">
    <source>
        <dbReference type="SAM" id="Phobius"/>
    </source>
</evidence>
<dbReference type="EC" id="2.7.13.3" evidence="3"/>
<gene>
    <name evidence="12" type="ORF">FX988_03352</name>
</gene>
<evidence type="ECO:0000256" key="7">
    <source>
        <dbReference type="ARBA" id="ARBA00022741"/>
    </source>
</evidence>
<dbReference type="Pfam" id="PF02518">
    <property type="entry name" value="HATPase_c"/>
    <property type="match status" value="1"/>
</dbReference>
<dbReference type="InterPro" id="IPR036890">
    <property type="entry name" value="HATPase_C_sf"/>
</dbReference>
<dbReference type="AlphaFoldDB" id="A0A857JRB0"/>
<keyword evidence="13" id="KW-1185">Reference proteome</keyword>
<dbReference type="RefSeq" id="WP_160181221.1">
    <property type="nucleotide sequence ID" value="NZ_CP047656.1"/>
</dbReference>
<evidence type="ECO:0000259" key="11">
    <source>
        <dbReference type="PROSITE" id="PS50109"/>
    </source>
</evidence>
<dbReference type="SUPFAM" id="SSF55874">
    <property type="entry name" value="ATPase domain of HSP90 chaperone/DNA topoisomerase II/histidine kinase"/>
    <property type="match status" value="1"/>
</dbReference>
<dbReference type="Gene3D" id="1.10.287.130">
    <property type="match status" value="1"/>
</dbReference>
<evidence type="ECO:0000256" key="3">
    <source>
        <dbReference type="ARBA" id="ARBA00012438"/>
    </source>
</evidence>